<organism evidence="7 8">
    <name type="scientific">Evansella alkalicola</name>
    <dbReference type="NCBI Taxonomy" id="745819"/>
    <lineage>
        <taxon>Bacteria</taxon>
        <taxon>Bacillati</taxon>
        <taxon>Bacillota</taxon>
        <taxon>Bacilli</taxon>
        <taxon>Bacillales</taxon>
        <taxon>Bacillaceae</taxon>
        <taxon>Evansella</taxon>
    </lineage>
</organism>
<dbReference type="Proteomes" id="UP000790580">
    <property type="component" value="Unassembled WGS sequence"/>
</dbReference>
<evidence type="ECO:0000256" key="3">
    <source>
        <dbReference type="SAM" id="MobiDB-lite"/>
    </source>
</evidence>
<feature type="region of interest" description="Disordered" evidence="3">
    <location>
        <begin position="124"/>
        <end position="148"/>
    </location>
</feature>
<dbReference type="InterPro" id="IPR013786">
    <property type="entry name" value="AcylCoA_DH/ox_N"/>
</dbReference>
<keyword evidence="2" id="KW-0560">Oxidoreductase</keyword>
<dbReference type="InterPro" id="IPR013107">
    <property type="entry name" value="Acyl-CoA_DH_C"/>
</dbReference>
<dbReference type="InterPro" id="IPR009100">
    <property type="entry name" value="AcylCoA_DH/oxidase_NM_dom_sf"/>
</dbReference>
<feature type="domain" description="Acyl-CoA oxidase/dehydrogenase middle" evidence="4">
    <location>
        <begin position="124"/>
        <end position="218"/>
    </location>
</feature>
<evidence type="ECO:0000313" key="7">
    <source>
        <dbReference type="EMBL" id="MBU9721594.1"/>
    </source>
</evidence>
<sequence>MKITDLHTPEERLQFLQEKVEVFKERADKHDKEGSFPVDNINDLRSIGYPALTVPKRHGGMEISLLEMVQLQEVIGKADGSTALSIGWHMGIVMHLDEQKIWNEDIYQFFCEEVVKKGSLLNNAASEPATGSPTRGGKPETTAKESDDGTAWIITGRKNFTTMSPVLDYFVVSASIDGTDQVGNFLIPRGTKGMEIEETWDSIAMRGTGSHDLVLTEVMVKKEHLVENVTPGNKSAQGWLLHIPACYLGIAGAAQNYAIQFAKSYSPNSISGTISDLPNVRQKIGEMELRLQESKHFLYSTAREWDEASEEKRSEMKPILSAVKHSVVNNAIEVVDLAMRVVGARSLSAGNPLQRYYRDVRAGLHNPPMDDMTIMLLAADAIEREREK</sequence>
<gene>
    <name evidence="7" type="ORF">KS407_09065</name>
</gene>
<protein>
    <submittedName>
        <fullName evidence="7">Acyl-CoA/acyl-ACP dehydrogenase</fullName>
    </submittedName>
</protein>
<dbReference type="Gene3D" id="2.40.110.10">
    <property type="entry name" value="Butyryl-CoA Dehydrogenase, subunit A, domain 2"/>
    <property type="match status" value="1"/>
</dbReference>
<dbReference type="InterPro" id="IPR046373">
    <property type="entry name" value="Acyl-CoA_Oxase/DH_mid-dom_sf"/>
</dbReference>
<evidence type="ECO:0000256" key="2">
    <source>
        <dbReference type="ARBA" id="ARBA00023002"/>
    </source>
</evidence>
<dbReference type="Gene3D" id="1.20.140.10">
    <property type="entry name" value="Butyryl-CoA Dehydrogenase, subunit A, domain 3"/>
    <property type="match status" value="1"/>
</dbReference>
<accession>A0ABS6JSR1</accession>
<dbReference type="CDD" id="cd00567">
    <property type="entry name" value="ACAD"/>
    <property type="match status" value="1"/>
</dbReference>
<dbReference type="Pfam" id="PF02771">
    <property type="entry name" value="Acyl-CoA_dh_N"/>
    <property type="match status" value="1"/>
</dbReference>
<dbReference type="Gene3D" id="1.10.540.10">
    <property type="entry name" value="Acyl-CoA dehydrogenase/oxidase, N-terminal domain"/>
    <property type="match status" value="1"/>
</dbReference>
<evidence type="ECO:0000256" key="1">
    <source>
        <dbReference type="ARBA" id="ARBA00022630"/>
    </source>
</evidence>
<feature type="compositionally biased region" description="Basic and acidic residues" evidence="3">
    <location>
        <begin position="137"/>
        <end position="147"/>
    </location>
</feature>
<comment type="caution">
    <text evidence="7">The sequence shown here is derived from an EMBL/GenBank/DDBJ whole genome shotgun (WGS) entry which is preliminary data.</text>
</comment>
<dbReference type="SUPFAM" id="SSF47203">
    <property type="entry name" value="Acyl-CoA dehydrogenase C-terminal domain-like"/>
    <property type="match status" value="1"/>
</dbReference>
<dbReference type="InterPro" id="IPR006091">
    <property type="entry name" value="Acyl-CoA_Oxase/DH_mid-dom"/>
</dbReference>
<dbReference type="SUPFAM" id="SSF56645">
    <property type="entry name" value="Acyl-CoA dehydrogenase NM domain-like"/>
    <property type="match status" value="1"/>
</dbReference>
<feature type="domain" description="Acyl-CoA dehydrogenase C-terminal" evidence="6">
    <location>
        <begin position="244"/>
        <end position="363"/>
    </location>
</feature>
<evidence type="ECO:0000259" key="5">
    <source>
        <dbReference type="Pfam" id="PF02771"/>
    </source>
</evidence>
<dbReference type="InterPro" id="IPR036250">
    <property type="entry name" value="AcylCo_DH-like_C"/>
</dbReference>
<dbReference type="RefSeq" id="WP_088076663.1">
    <property type="nucleotide sequence ID" value="NZ_JAHQCR010000036.1"/>
</dbReference>
<keyword evidence="8" id="KW-1185">Reference proteome</keyword>
<dbReference type="InterPro" id="IPR037069">
    <property type="entry name" value="AcylCoA_DH/ox_N_sf"/>
</dbReference>
<dbReference type="PANTHER" id="PTHR43884">
    <property type="entry name" value="ACYL-COA DEHYDROGENASE"/>
    <property type="match status" value="1"/>
</dbReference>
<keyword evidence="1" id="KW-0285">Flavoprotein</keyword>
<reference evidence="7 8" key="1">
    <citation type="submission" date="2021-06" db="EMBL/GenBank/DDBJ databases">
        <title>Bacillus sp. RD4P76, an endophyte from a halophyte.</title>
        <authorList>
            <person name="Sun J.-Q."/>
        </authorList>
    </citation>
    <scope>NUCLEOTIDE SEQUENCE [LARGE SCALE GENOMIC DNA]</scope>
    <source>
        <strain evidence="7 8">JCM 17098</strain>
    </source>
</reference>
<evidence type="ECO:0000259" key="4">
    <source>
        <dbReference type="Pfam" id="PF02770"/>
    </source>
</evidence>
<dbReference type="PIRSF" id="PIRSF016578">
    <property type="entry name" value="HsaA"/>
    <property type="match status" value="1"/>
</dbReference>
<feature type="domain" description="Acyl-CoA dehydrogenase/oxidase N-terminal" evidence="5">
    <location>
        <begin position="15"/>
        <end position="95"/>
    </location>
</feature>
<dbReference type="Pfam" id="PF08028">
    <property type="entry name" value="Acyl-CoA_dh_2"/>
    <property type="match status" value="1"/>
</dbReference>
<dbReference type="PANTHER" id="PTHR43884:SF25">
    <property type="entry name" value="ACYL-COA DEHYDROGENASE YDBM-RELATED"/>
    <property type="match status" value="1"/>
</dbReference>
<evidence type="ECO:0000313" key="8">
    <source>
        <dbReference type="Proteomes" id="UP000790580"/>
    </source>
</evidence>
<dbReference type="EMBL" id="JAHQCR010000036">
    <property type="protein sequence ID" value="MBU9721594.1"/>
    <property type="molecule type" value="Genomic_DNA"/>
</dbReference>
<evidence type="ECO:0000259" key="6">
    <source>
        <dbReference type="Pfam" id="PF08028"/>
    </source>
</evidence>
<dbReference type="Pfam" id="PF02770">
    <property type="entry name" value="Acyl-CoA_dh_M"/>
    <property type="match status" value="1"/>
</dbReference>
<proteinExistence type="predicted"/>
<name>A0ABS6JSR1_9BACI</name>
<feature type="compositionally biased region" description="Polar residues" evidence="3">
    <location>
        <begin position="124"/>
        <end position="133"/>
    </location>
</feature>